<dbReference type="Proteomes" id="UP000187406">
    <property type="component" value="Unassembled WGS sequence"/>
</dbReference>
<protein>
    <submittedName>
        <fullName evidence="1">p450 domain-containing protein</fullName>
    </submittedName>
</protein>
<gene>
    <name evidence="1" type="ORF">CFOL_v3_34736</name>
</gene>
<organism evidence="1 2">
    <name type="scientific">Cephalotus follicularis</name>
    <name type="common">Albany pitcher plant</name>
    <dbReference type="NCBI Taxonomy" id="3775"/>
    <lineage>
        <taxon>Eukaryota</taxon>
        <taxon>Viridiplantae</taxon>
        <taxon>Streptophyta</taxon>
        <taxon>Embryophyta</taxon>
        <taxon>Tracheophyta</taxon>
        <taxon>Spermatophyta</taxon>
        <taxon>Magnoliopsida</taxon>
        <taxon>eudicotyledons</taxon>
        <taxon>Gunneridae</taxon>
        <taxon>Pentapetalae</taxon>
        <taxon>rosids</taxon>
        <taxon>fabids</taxon>
        <taxon>Oxalidales</taxon>
        <taxon>Cephalotaceae</taxon>
        <taxon>Cephalotus</taxon>
    </lineage>
</organism>
<dbReference type="GO" id="GO:0005506">
    <property type="term" value="F:iron ion binding"/>
    <property type="evidence" value="ECO:0007669"/>
    <property type="project" value="InterPro"/>
</dbReference>
<evidence type="ECO:0000313" key="2">
    <source>
        <dbReference type="Proteomes" id="UP000187406"/>
    </source>
</evidence>
<dbReference type="InterPro" id="IPR036396">
    <property type="entry name" value="Cyt_P450_sf"/>
</dbReference>
<dbReference type="InterPro" id="IPR001128">
    <property type="entry name" value="Cyt_P450"/>
</dbReference>
<name>A0A1Q3DFR5_CEPFO</name>
<feature type="non-terminal residue" evidence="1">
    <location>
        <position position="1"/>
    </location>
</feature>
<proteinExistence type="predicted"/>
<dbReference type="Gene3D" id="1.10.630.10">
    <property type="entry name" value="Cytochrome P450"/>
    <property type="match status" value="1"/>
</dbReference>
<reference evidence="2" key="1">
    <citation type="submission" date="2016-04" db="EMBL/GenBank/DDBJ databases">
        <title>Cephalotus genome sequencing.</title>
        <authorList>
            <person name="Fukushima K."/>
            <person name="Hasebe M."/>
            <person name="Fang X."/>
        </authorList>
    </citation>
    <scope>NUCLEOTIDE SEQUENCE [LARGE SCALE GENOMIC DNA]</scope>
    <source>
        <strain evidence="2">cv. St1</strain>
    </source>
</reference>
<keyword evidence="2" id="KW-1185">Reference proteome</keyword>
<dbReference type="GO" id="GO:0004497">
    <property type="term" value="F:monooxygenase activity"/>
    <property type="evidence" value="ECO:0007669"/>
    <property type="project" value="InterPro"/>
</dbReference>
<dbReference type="EMBL" id="BDDD01007308">
    <property type="protein sequence ID" value="GAV91340.1"/>
    <property type="molecule type" value="Genomic_DNA"/>
</dbReference>
<dbReference type="GO" id="GO:0020037">
    <property type="term" value="F:heme binding"/>
    <property type="evidence" value="ECO:0007669"/>
    <property type="project" value="InterPro"/>
</dbReference>
<dbReference type="AlphaFoldDB" id="A0A1Q3DFR5"/>
<dbReference type="GO" id="GO:0016705">
    <property type="term" value="F:oxidoreductase activity, acting on paired donors, with incorporation or reduction of molecular oxygen"/>
    <property type="evidence" value="ECO:0007669"/>
    <property type="project" value="InterPro"/>
</dbReference>
<dbReference type="InParanoid" id="A0A1Q3DFR5"/>
<dbReference type="Pfam" id="PF00067">
    <property type="entry name" value="p450"/>
    <property type="match status" value="1"/>
</dbReference>
<sequence>VEELHIHNLQHLQAVVKETLRLHPVAPLLLNPLIAIPTPRLHNLEVYAYEKKLVPIDVLK</sequence>
<dbReference type="SUPFAM" id="SSF48264">
    <property type="entry name" value="Cytochrome P450"/>
    <property type="match status" value="1"/>
</dbReference>
<comment type="caution">
    <text evidence="1">The sequence shown here is derived from an EMBL/GenBank/DDBJ whole genome shotgun (WGS) entry which is preliminary data.</text>
</comment>
<accession>A0A1Q3DFR5</accession>
<evidence type="ECO:0000313" key="1">
    <source>
        <dbReference type="EMBL" id="GAV91340.1"/>
    </source>
</evidence>